<dbReference type="AlphaFoldDB" id="A0A6A4DP38"/>
<comment type="caution">
    <text evidence="1">The sequence shown here is derived from an EMBL/GenBank/DDBJ whole genome shotgun (WGS) entry which is preliminary data.</text>
</comment>
<name>A0A6A4DP38_9STRA</name>
<evidence type="ECO:0000313" key="2">
    <source>
        <dbReference type="Proteomes" id="UP000434957"/>
    </source>
</evidence>
<proteinExistence type="predicted"/>
<dbReference type="EMBL" id="QXFT01001775">
    <property type="protein sequence ID" value="KAE9310631.1"/>
    <property type="molecule type" value="Genomic_DNA"/>
</dbReference>
<organism evidence="1 2">
    <name type="scientific">Phytophthora rubi</name>
    <dbReference type="NCBI Taxonomy" id="129364"/>
    <lineage>
        <taxon>Eukaryota</taxon>
        <taxon>Sar</taxon>
        <taxon>Stramenopiles</taxon>
        <taxon>Oomycota</taxon>
        <taxon>Peronosporomycetes</taxon>
        <taxon>Peronosporales</taxon>
        <taxon>Peronosporaceae</taxon>
        <taxon>Phytophthora</taxon>
    </lineage>
</organism>
<reference evidence="1 2" key="1">
    <citation type="submission" date="2018-08" db="EMBL/GenBank/DDBJ databases">
        <title>Genomic investigation of the strawberry pathogen Phytophthora fragariae indicates pathogenicity is determined by transcriptional variation in three key races.</title>
        <authorList>
            <person name="Adams T.M."/>
            <person name="Armitage A.D."/>
            <person name="Sobczyk M.K."/>
            <person name="Bates H.J."/>
            <person name="Dunwell J.M."/>
            <person name="Nellist C.F."/>
            <person name="Harrison R.J."/>
        </authorList>
    </citation>
    <scope>NUCLEOTIDE SEQUENCE [LARGE SCALE GENOMIC DNA]</scope>
    <source>
        <strain evidence="1 2">SCRP333</strain>
    </source>
</reference>
<dbReference type="Proteomes" id="UP000434957">
    <property type="component" value="Unassembled WGS sequence"/>
</dbReference>
<evidence type="ECO:0000313" key="1">
    <source>
        <dbReference type="EMBL" id="KAE9310631.1"/>
    </source>
</evidence>
<keyword evidence="2" id="KW-1185">Reference proteome</keyword>
<gene>
    <name evidence="1" type="ORF">PR003_g20218</name>
</gene>
<accession>A0A6A4DP38</accession>
<protein>
    <submittedName>
        <fullName evidence="1">Uncharacterized protein</fullName>
    </submittedName>
</protein>
<sequence length="54" mass="5792">MFAPIAFGATLSPLVWVKTVDNAADCIHASTSSLYHNMNLLCNLIVGSVHFGRS</sequence>